<proteinExistence type="predicted"/>
<dbReference type="AlphaFoldDB" id="A0A2R6VYK0"/>
<name>A0A2R6VYK0_MARPO</name>
<reference evidence="2" key="1">
    <citation type="journal article" date="2017" name="Cell">
        <title>Insights into land plant evolution garnered from the Marchantia polymorpha genome.</title>
        <authorList>
            <person name="Bowman J.L."/>
            <person name="Kohchi T."/>
            <person name="Yamato K.T."/>
            <person name="Jenkins J."/>
            <person name="Shu S."/>
            <person name="Ishizaki K."/>
            <person name="Yamaoka S."/>
            <person name="Nishihama R."/>
            <person name="Nakamura Y."/>
            <person name="Berger F."/>
            <person name="Adam C."/>
            <person name="Aki S.S."/>
            <person name="Althoff F."/>
            <person name="Araki T."/>
            <person name="Arteaga-Vazquez M.A."/>
            <person name="Balasubrmanian S."/>
            <person name="Barry K."/>
            <person name="Bauer D."/>
            <person name="Boehm C.R."/>
            <person name="Briginshaw L."/>
            <person name="Caballero-Perez J."/>
            <person name="Catarino B."/>
            <person name="Chen F."/>
            <person name="Chiyoda S."/>
            <person name="Chovatia M."/>
            <person name="Davies K.M."/>
            <person name="Delmans M."/>
            <person name="Demura T."/>
            <person name="Dierschke T."/>
            <person name="Dolan L."/>
            <person name="Dorantes-Acosta A.E."/>
            <person name="Eklund D.M."/>
            <person name="Florent S.N."/>
            <person name="Flores-Sandoval E."/>
            <person name="Fujiyama A."/>
            <person name="Fukuzawa H."/>
            <person name="Galik B."/>
            <person name="Grimanelli D."/>
            <person name="Grimwood J."/>
            <person name="Grossniklaus U."/>
            <person name="Hamada T."/>
            <person name="Haseloff J."/>
            <person name="Hetherington A.J."/>
            <person name="Higo A."/>
            <person name="Hirakawa Y."/>
            <person name="Hundley H.N."/>
            <person name="Ikeda Y."/>
            <person name="Inoue K."/>
            <person name="Inoue S.I."/>
            <person name="Ishida S."/>
            <person name="Jia Q."/>
            <person name="Kakita M."/>
            <person name="Kanazawa T."/>
            <person name="Kawai Y."/>
            <person name="Kawashima T."/>
            <person name="Kennedy M."/>
            <person name="Kinose K."/>
            <person name="Kinoshita T."/>
            <person name="Kohara Y."/>
            <person name="Koide E."/>
            <person name="Komatsu K."/>
            <person name="Kopischke S."/>
            <person name="Kubo M."/>
            <person name="Kyozuka J."/>
            <person name="Lagercrantz U."/>
            <person name="Lin S.S."/>
            <person name="Lindquist E."/>
            <person name="Lipzen A.M."/>
            <person name="Lu C.W."/>
            <person name="De Luna E."/>
            <person name="Martienssen R.A."/>
            <person name="Minamino N."/>
            <person name="Mizutani M."/>
            <person name="Mizutani M."/>
            <person name="Mochizuki N."/>
            <person name="Monte I."/>
            <person name="Mosher R."/>
            <person name="Nagasaki H."/>
            <person name="Nakagami H."/>
            <person name="Naramoto S."/>
            <person name="Nishitani K."/>
            <person name="Ohtani M."/>
            <person name="Okamoto T."/>
            <person name="Okumura M."/>
            <person name="Phillips J."/>
            <person name="Pollak B."/>
            <person name="Reinders A."/>
            <person name="Rovekamp M."/>
            <person name="Sano R."/>
            <person name="Sawa S."/>
            <person name="Schmid M.W."/>
            <person name="Shirakawa M."/>
            <person name="Solano R."/>
            <person name="Spunde A."/>
            <person name="Suetsugu N."/>
            <person name="Sugano S."/>
            <person name="Sugiyama A."/>
            <person name="Sun R."/>
            <person name="Suzuki Y."/>
            <person name="Takenaka M."/>
            <person name="Takezawa D."/>
            <person name="Tomogane H."/>
            <person name="Tsuzuki M."/>
            <person name="Ueda T."/>
            <person name="Umeda M."/>
            <person name="Ward J.M."/>
            <person name="Watanabe Y."/>
            <person name="Yazaki K."/>
            <person name="Yokoyama R."/>
            <person name="Yoshitake Y."/>
            <person name="Yotsui I."/>
            <person name="Zachgo S."/>
            <person name="Schmutz J."/>
        </authorList>
    </citation>
    <scope>NUCLEOTIDE SEQUENCE [LARGE SCALE GENOMIC DNA]</scope>
    <source>
        <strain evidence="2">Tak-1</strain>
    </source>
</reference>
<dbReference type="Proteomes" id="UP000244005">
    <property type="component" value="Unassembled WGS sequence"/>
</dbReference>
<dbReference type="OrthoDB" id="1912107at2759"/>
<dbReference type="Gramene" id="Mp1g09400.1">
    <property type="protein sequence ID" value="Mp1g09400.1.cds"/>
    <property type="gene ID" value="Mp1g09400"/>
</dbReference>
<dbReference type="OMA" id="TRWWDES"/>
<protein>
    <recommendedName>
        <fullName evidence="3">Methylenetetrahydrofolate reductase (NAD(P)H)</fullName>
    </recommendedName>
</protein>
<evidence type="ECO:0000313" key="1">
    <source>
        <dbReference type="EMBL" id="PTQ26684.1"/>
    </source>
</evidence>
<evidence type="ECO:0000313" key="2">
    <source>
        <dbReference type="Proteomes" id="UP000244005"/>
    </source>
</evidence>
<accession>A0A2R6VYK0</accession>
<keyword evidence="2" id="KW-1185">Reference proteome</keyword>
<evidence type="ECO:0008006" key="3">
    <source>
        <dbReference type="Google" id="ProtNLM"/>
    </source>
</evidence>
<sequence>MTAVLFRDRLTKAARIVVGLPLITSVDNLAFWFELTQTSGKQVDAKLAELKNIEADHLGDDSGLAAYFKLESARLIQYIKSLPDVAGIHFMPVTPSGWRQFSSLLDDQRPTEELS</sequence>
<gene>
    <name evidence="1" type="ORF">MARPO_0614s0001</name>
</gene>
<dbReference type="EMBL" id="KZ773208">
    <property type="protein sequence ID" value="PTQ26684.1"/>
    <property type="molecule type" value="Genomic_DNA"/>
</dbReference>
<organism evidence="1 2">
    <name type="scientific">Marchantia polymorpha</name>
    <name type="common">Common liverwort</name>
    <name type="synonym">Marchantia aquatica</name>
    <dbReference type="NCBI Taxonomy" id="3197"/>
    <lineage>
        <taxon>Eukaryota</taxon>
        <taxon>Viridiplantae</taxon>
        <taxon>Streptophyta</taxon>
        <taxon>Embryophyta</taxon>
        <taxon>Marchantiophyta</taxon>
        <taxon>Marchantiopsida</taxon>
        <taxon>Marchantiidae</taxon>
        <taxon>Marchantiales</taxon>
        <taxon>Marchantiaceae</taxon>
        <taxon>Marchantia</taxon>
    </lineage>
</organism>